<dbReference type="InterPro" id="IPR015168">
    <property type="entry name" value="SsuA/THI5"/>
</dbReference>
<dbReference type="GO" id="GO:0009228">
    <property type="term" value="P:thiamine biosynthetic process"/>
    <property type="evidence" value="ECO:0007669"/>
    <property type="project" value="InterPro"/>
</dbReference>
<dbReference type="OrthoDB" id="9815602at2"/>
<dbReference type="AlphaFoldDB" id="A0A556P6I5"/>
<sequence length="330" mass="36697">MSIILFVGIIFLAACGQSDESNGGDEEGNADLTPVKFALDWTPNTNHTGIYVAKEKGYFEEQGLDVEILLPGEVGVNQLLAAGKADFGISYQEGLTQARSEGLPLVSIAAVMQHNTAGYASPVEKGITSPKDFEGKKFGAYGSDLEKAMMKTIMKNDHADVEDVDFITTGDSDFFVAVERDVDFSLVYYGWTGIEAELRGVDLNMVYLADFSDKLDFYTPILATSEEMISSDPELVKAFTHAAVKGYEYAIEHPEEAAQILIDDVPDLNPELVKRSQEWLSPRYKDDAEQFGIQEQERWQKFADFLFENDIIDEAVEIDQAFTNEFLPEK</sequence>
<dbReference type="Gene3D" id="3.40.190.10">
    <property type="entry name" value="Periplasmic binding protein-like II"/>
    <property type="match status" value="2"/>
</dbReference>
<proteinExistence type="predicted"/>
<reference evidence="2 3" key="1">
    <citation type="submission" date="2019-07" db="EMBL/GenBank/DDBJ databases">
        <title>Allobacillus sp. nov. SKP isolated from shrimp paste of Euphausiacea.</title>
        <authorList>
            <person name="Kanchanasin P."/>
            <person name="Tanasupawat S."/>
            <person name="Shi W."/>
            <person name="Wu L."/>
            <person name="Ma J."/>
        </authorList>
    </citation>
    <scope>NUCLEOTIDE SEQUENCE [LARGE SCALE GENOMIC DNA]</scope>
    <source>
        <strain evidence="2 3">SKP4-8</strain>
    </source>
</reference>
<evidence type="ECO:0000313" key="2">
    <source>
        <dbReference type="EMBL" id="TSJ60011.1"/>
    </source>
</evidence>
<dbReference type="InterPro" id="IPR027939">
    <property type="entry name" value="NMT1/THI5"/>
</dbReference>
<dbReference type="Pfam" id="PF09084">
    <property type="entry name" value="NMT1"/>
    <property type="match status" value="1"/>
</dbReference>
<dbReference type="Proteomes" id="UP000316425">
    <property type="component" value="Unassembled WGS sequence"/>
</dbReference>
<feature type="domain" description="SsuA/THI5-like" evidence="1">
    <location>
        <begin position="44"/>
        <end position="257"/>
    </location>
</feature>
<dbReference type="EMBL" id="VMHE01000040">
    <property type="protein sequence ID" value="TSJ60011.1"/>
    <property type="molecule type" value="Genomic_DNA"/>
</dbReference>
<dbReference type="SUPFAM" id="SSF53850">
    <property type="entry name" value="Periplasmic binding protein-like II"/>
    <property type="match status" value="1"/>
</dbReference>
<keyword evidence="3" id="KW-1185">Reference proteome</keyword>
<gene>
    <name evidence="2" type="ORF">FPQ13_12565</name>
</gene>
<comment type="caution">
    <text evidence="2">The sequence shown here is derived from an EMBL/GenBank/DDBJ whole genome shotgun (WGS) entry which is preliminary data.</text>
</comment>
<accession>A0A556P6I5</accession>
<evidence type="ECO:0000259" key="1">
    <source>
        <dbReference type="Pfam" id="PF09084"/>
    </source>
</evidence>
<evidence type="ECO:0000313" key="3">
    <source>
        <dbReference type="Proteomes" id="UP000316425"/>
    </source>
</evidence>
<dbReference type="PANTHER" id="PTHR31528">
    <property type="entry name" value="4-AMINO-5-HYDROXYMETHYL-2-METHYLPYRIMIDINE PHOSPHATE SYNTHASE THI11-RELATED"/>
    <property type="match status" value="1"/>
</dbReference>
<name>A0A556P6I5_9BACI</name>
<organism evidence="2 3">
    <name type="scientific">Allobacillus salarius</name>
    <dbReference type="NCBI Taxonomy" id="1955272"/>
    <lineage>
        <taxon>Bacteria</taxon>
        <taxon>Bacillati</taxon>
        <taxon>Bacillota</taxon>
        <taxon>Bacilli</taxon>
        <taxon>Bacillales</taxon>
        <taxon>Bacillaceae</taxon>
        <taxon>Allobacillus</taxon>
    </lineage>
</organism>
<dbReference type="PANTHER" id="PTHR31528:SF3">
    <property type="entry name" value="THIAMINE BIOSYNTHESIS PROTEIN HI_0357-RELATED"/>
    <property type="match status" value="1"/>
</dbReference>
<protein>
    <submittedName>
        <fullName evidence="2">ABC transporter substrate-binding protein</fullName>
    </submittedName>
</protein>